<comment type="caution">
    <text evidence="1">The sequence shown here is derived from an EMBL/GenBank/DDBJ whole genome shotgun (WGS) entry which is preliminary data.</text>
</comment>
<keyword evidence="2" id="KW-1185">Reference proteome</keyword>
<accession>A0A087RY00</accession>
<proteinExistence type="predicted"/>
<sequence length="114" mass="13147">MTFVCKNPNGICPGKENPQENNTSMIITRDVKYVKCMLTNLIEDAPVAIPLDNAYLQPVLENLFEEYQKGLADLSIDDNTRILEENKKLIVEKYELQKQTDEMGELKNRLEEQL</sequence>
<evidence type="ECO:0000313" key="1">
    <source>
        <dbReference type="EMBL" id="KFM18354.1"/>
    </source>
</evidence>
<evidence type="ECO:0000313" key="2">
    <source>
        <dbReference type="Proteomes" id="UP000029387"/>
    </source>
</evidence>
<organism evidence="1 2">
    <name type="scientific">Marine Group I thaumarchaeote SCGC AAA799-P11</name>
    <dbReference type="NCBI Taxonomy" id="1502295"/>
    <lineage>
        <taxon>Archaea</taxon>
        <taxon>Nitrososphaerota</taxon>
        <taxon>Marine Group I</taxon>
    </lineage>
</organism>
<dbReference type="AlphaFoldDB" id="A0A087RY00"/>
<name>A0A087RY00_9ARCH</name>
<gene>
    <name evidence="1" type="ORF">AAA799P11_01129</name>
</gene>
<dbReference type="EMBL" id="JOSZ01000019">
    <property type="protein sequence ID" value="KFM18354.1"/>
    <property type="molecule type" value="Genomic_DNA"/>
</dbReference>
<dbReference type="Proteomes" id="UP000029387">
    <property type="component" value="Unassembled WGS sequence"/>
</dbReference>
<protein>
    <submittedName>
        <fullName evidence="1">Uncharacterized protein</fullName>
    </submittedName>
</protein>
<reference evidence="1 2" key="1">
    <citation type="submission" date="2014-06" db="EMBL/GenBank/DDBJ databases">
        <authorList>
            <person name="Ngugi D.K."/>
            <person name="Blom J."/>
            <person name="Alam I."/>
            <person name="Rashid M."/>
            <person name="Baalawi W."/>
            <person name="Zhang G."/>
            <person name="Hikmawan T."/>
            <person name="Guan Y."/>
            <person name="Antunes A."/>
            <person name="Siam R."/>
            <person name="El-Dorry H."/>
            <person name="Bajic V."/>
            <person name="Stingl U."/>
        </authorList>
    </citation>
    <scope>NUCLEOTIDE SEQUENCE [LARGE SCALE GENOMIC DNA]</scope>
    <source>
        <strain evidence="1">SCGC AAA799-P11</strain>
    </source>
</reference>